<dbReference type="GO" id="GO:0043565">
    <property type="term" value="F:sequence-specific DNA binding"/>
    <property type="evidence" value="ECO:0007669"/>
    <property type="project" value="InterPro"/>
</dbReference>
<organism evidence="5 6">
    <name type="scientific">Lampropedia hyalina DSM 16112</name>
    <dbReference type="NCBI Taxonomy" id="1122156"/>
    <lineage>
        <taxon>Bacteria</taxon>
        <taxon>Pseudomonadati</taxon>
        <taxon>Pseudomonadota</taxon>
        <taxon>Betaproteobacteria</taxon>
        <taxon>Burkholderiales</taxon>
        <taxon>Comamonadaceae</taxon>
        <taxon>Lampropedia</taxon>
    </lineage>
</organism>
<feature type="domain" description="HTH araC/xylS-type" evidence="4">
    <location>
        <begin position="226"/>
        <end position="324"/>
    </location>
</feature>
<evidence type="ECO:0000256" key="2">
    <source>
        <dbReference type="ARBA" id="ARBA00023125"/>
    </source>
</evidence>
<accession>A0A1M5E0A8</accession>
<dbReference type="PANTHER" id="PTHR43280">
    <property type="entry name" value="ARAC-FAMILY TRANSCRIPTIONAL REGULATOR"/>
    <property type="match status" value="1"/>
</dbReference>
<evidence type="ECO:0000313" key="6">
    <source>
        <dbReference type="Proteomes" id="UP000184327"/>
    </source>
</evidence>
<dbReference type="AlphaFoldDB" id="A0A1M5E0A8"/>
<dbReference type="Pfam" id="PF12833">
    <property type="entry name" value="HTH_18"/>
    <property type="match status" value="1"/>
</dbReference>
<dbReference type="PANTHER" id="PTHR43280:SF2">
    <property type="entry name" value="HTH-TYPE TRANSCRIPTIONAL REGULATOR EXSA"/>
    <property type="match status" value="1"/>
</dbReference>
<dbReference type="Pfam" id="PF01965">
    <property type="entry name" value="DJ-1_PfpI"/>
    <property type="match status" value="1"/>
</dbReference>
<evidence type="ECO:0000256" key="3">
    <source>
        <dbReference type="ARBA" id="ARBA00023163"/>
    </source>
</evidence>
<name>A0A1M5E0A8_9BURK</name>
<reference evidence="5 6" key="1">
    <citation type="submission" date="2016-11" db="EMBL/GenBank/DDBJ databases">
        <authorList>
            <person name="Jaros S."/>
            <person name="Januszkiewicz K."/>
            <person name="Wedrychowicz H."/>
        </authorList>
    </citation>
    <scope>NUCLEOTIDE SEQUENCE [LARGE SCALE GENOMIC DNA]</scope>
    <source>
        <strain evidence="5 6">DSM 16112</strain>
    </source>
</reference>
<keyword evidence="1" id="KW-0805">Transcription regulation</keyword>
<dbReference type="InterPro" id="IPR018060">
    <property type="entry name" value="HTH_AraC"/>
</dbReference>
<dbReference type="InterPro" id="IPR020449">
    <property type="entry name" value="Tscrpt_reg_AraC-type_HTH"/>
</dbReference>
<evidence type="ECO:0000259" key="4">
    <source>
        <dbReference type="PROSITE" id="PS01124"/>
    </source>
</evidence>
<evidence type="ECO:0000256" key="1">
    <source>
        <dbReference type="ARBA" id="ARBA00023015"/>
    </source>
</evidence>
<dbReference type="OrthoDB" id="8543772at2"/>
<dbReference type="PROSITE" id="PS01124">
    <property type="entry name" value="HTH_ARAC_FAMILY_2"/>
    <property type="match status" value="1"/>
</dbReference>
<dbReference type="PRINTS" id="PR00032">
    <property type="entry name" value="HTHARAC"/>
</dbReference>
<dbReference type="SMART" id="SM00342">
    <property type="entry name" value="HTH_ARAC"/>
    <property type="match status" value="1"/>
</dbReference>
<dbReference type="InterPro" id="IPR002818">
    <property type="entry name" value="DJ-1/PfpI"/>
</dbReference>
<keyword evidence="6" id="KW-1185">Reference proteome</keyword>
<dbReference type="EMBL" id="FQUZ01000037">
    <property type="protein sequence ID" value="SHF72645.1"/>
    <property type="molecule type" value="Genomic_DNA"/>
</dbReference>
<dbReference type="SUPFAM" id="SSF46689">
    <property type="entry name" value="Homeodomain-like"/>
    <property type="match status" value="2"/>
</dbReference>
<dbReference type="InterPro" id="IPR009057">
    <property type="entry name" value="Homeodomain-like_sf"/>
</dbReference>
<gene>
    <name evidence="5" type="ORF">SAMN02745117_02502</name>
</gene>
<dbReference type="InterPro" id="IPR018062">
    <property type="entry name" value="HTH_AraC-typ_CS"/>
</dbReference>
<dbReference type="Gene3D" id="1.10.10.60">
    <property type="entry name" value="Homeodomain-like"/>
    <property type="match status" value="1"/>
</dbReference>
<keyword evidence="2 5" id="KW-0238">DNA-binding</keyword>
<dbReference type="PROSITE" id="PS00041">
    <property type="entry name" value="HTH_ARAC_FAMILY_1"/>
    <property type="match status" value="1"/>
</dbReference>
<dbReference type="GO" id="GO:0003700">
    <property type="term" value="F:DNA-binding transcription factor activity"/>
    <property type="evidence" value="ECO:0007669"/>
    <property type="project" value="InterPro"/>
</dbReference>
<proteinExistence type="predicted"/>
<dbReference type="Proteomes" id="UP000184327">
    <property type="component" value="Unassembled WGS sequence"/>
</dbReference>
<dbReference type="SUPFAM" id="SSF52317">
    <property type="entry name" value="Class I glutamine amidotransferase-like"/>
    <property type="match status" value="1"/>
</dbReference>
<dbReference type="CDD" id="cd03138">
    <property type="entry name" value="GATase1_AraC_2"/>
    <property type="match status" value="1"/>
</dbReference>
<dbReference type="Gene3D" id="3.40.50.880">
    <property type="match status" value="1"/>
</dbReference>
<dbReference type="RefSeq" id="WP_073357008.1">
    <property type="nucleotide sequence ID" value="NZ_FQUZ01000037.1"/>
</dbReference>
<keyword evidence="3" id="KW-0804">Transcription</keyword>
<dbReference type="STRING" id="1122156.SAMN02745117_02502"/>
<protein>
    <submittedName>
        <fullName evidence="5">Transcriptional regulator GlxA family, contains an amidase domain and an AraC-type DNA-binding HTH domain</fullName>
    </submittedName>
</protein>
<dbReference type="InterPro" id="IPR029062">
    <property type="entry name" value="Class_I_gatase-like"/>
</dbReference>
<sequence length="338" mass="37386">MPHAAIFLYDGCYASSACGFADLLQVANAHLRRQGHAATDLYEWDFVSFAATPTTASNGLLLQPCQPQAMRERYDLVFVPGFHYSGQSLLDEMLQRLSSALAWLTAQWQAGAWIAANCTGTFILAQTGLLDGKVATTSWWLERQFRSRFPQVDLQLHPVLTEADGLLCAGASASYLLQTIRVIERFSGAAIASQCARTTLIDVSQNSQIPYLPLLAERPHSDPLVQRAQDWLQAHIASELRISDLADTLAISERTLIRRFQNVHRLAPLAYLQDLRLEAARALLESSALTVEQIASQVGYANASSFSRLFRQRIGMTPGVYRARFQSSVPSRGRAVSE</sequence>
<evidence type="ECO:0000313" key="5">
    <source>
        <dbReference type="EMBL" id="SHF72645.1"/>
    </source>
</evidence>